<dbReference type="SUPFAM" id="SSF110296">
    <property type="entry name" value="Oligoxyloglucan reducing end-specific cellobiohydrolase"/>
    <property type="match status" value="2"/>
</dbReference>
<dbReference type="InterPro" id="IPR015943">
    <property type="entry name" value="WD40/YVTN_repeat-like_dom_sf"/>
</dbReference>
<comment type="caution">
    <text evidence="4">The sequence shown here is derived from an EMBL/GenBank/DDBJ whole genome shotgun (WGS) entry which is preliminary data.</text>
</comment>
<sequence length="2191" mass="237349">MYMKKYILIFLTALSLSGFAQTNYTALNGPYGGGLEAMVFSNSRLVGLSNVQGIVISDDGGATWTTSNTGITDPYNLRNIERDPVSGKLYAVSYSRLYSSTDGGSNWILVSANGFNDAKFLRISPNGFLFIASQGGTVYRSTNAGTSWPIGDVTQLPSSPYVIDFKISNTGYLFVATDFHLIYRSNSPNSVLGFTQLNSSRGLTDGVNGQVSSISFSGSDIYANTFQGPFKSTNNGDTWTSVKSTISDTNFYNGRIYAAGSTVYYGGQGYNNILGRNESTFWKSTDGALTWTSVASPMSIYGNLYSELKGIFLFDVNTIYVSQRKGMFKSSDGGFNWNEINNGITGLGGYEPGSLVMTDNGRLIRVSGLGLGLFLSTDDGQSWDFLYNTPLNANFIGLKKIGSAIYAYGEKLVRSTDNGSTWNLVFEGALVGCGSYMNNFENLDASTFYTVTSYNCTAGTPQFNLTVSVDAGLTWTTNLITGLPSPNDTYINGTSGINSMPDGSLIINLYNYALNKQQHFKINSTTFQATDISPAGYELTDAFTVFEDKIFATAITNTYKLLISSDGGQTWEEKSIPYSYGRIRAINQNILYLLGSNGRVYISTDGGNAWVENDNFGINNYALEVLISPANFSYLAIHYGPVYKSNTQVIPPAAPTDLTVESYSAFSLTLKWSDNSNNESYFVIERSQDNNTAFDSVGFANPNGLNFVILNTNVPLDNTTYFYRVRAVGAAGNSAYTNEASVTTIENCQTYTIPTNRSWTATTQTLAGSNNPVSITGGFGNYIISGLLNPNAVSGISPGISPTSQFQMREVCGNVYLLPGVVYGDGNGTWDAVTNTLTIHWKTRPNYTPYREETTVYTLNASDPAPGAPTNVGAYVKSTNEVVVTWGSSLYAQQYQVQRSTTAGTGFVDIGSAFTTAPFSYIDNSTLTVGTTYYYRVVATSLGGATTSSAEVSIAYQTPRFDAISLVGYDFPTQGIAWIDIDNDDDDDLLVTPFNAPVGATGITVFENDGTGNLTKINVPGLSDFETSTLRVISVGDINNDGFSDIAVNGSLSGGDIFINNGDKSFTRTNLVPPNNFGLNWFASMADFNNDGKLDAVFSDDVSSSSTFFRFFTQNSSSEFETYELGEIAAEATISRGGSWADYDKDGDQDFIRSRFSTTANDFDQLYSNNGDGTFTPVSGTVFEQDYFMGSRSLSWGDYDNDLDLDVYVVENSPFYPSMLYSNNGDGTFTKMTGSVLSEAKTVQSFGSAWGDIDNDGDLDMVVANSLQAVLYINDGAGNFSKYTAQEYLVAADASRTNIAFAFADYDNNGTLDIATGKNANFPTILLKNSLVPGTSTRWLKVKLQGVNSNRSGIGARIEITTPNAKTQMRAVESLSGYGSTSSLTAHFGLANQNSATVRVFWPSGLQQTITNVAANQTLLVVEDGTGPQTLTLLPANGATNVSASTKLEITLDEESIAIAGKKLIVVKSSDPATQLFVIDVTMAVKTGDKYEFTLPNKLELGVNYTVSIEEGAFSDVYGNFSNVITGTAWAFTVGNGPQLASLSPANAAVNVIIDQALTVAFANTVTATAGKKLIVLDGATTVLDVDVATGTVAANAITFNAPAEGWPYERLLTVTLDAGAFVDNVGNEYAGIASGNWTFTTVEAPDVTAPSITYDPSSVNTLDKGFSPATLNIVATDNKAVTGLTFFHRKVADNNFNQVAASNTSGNNWTAQLTNTMADDMGVEYYFVATDLAGNTKRSPEVADTYYKTTLLFNTSNAPRITLSGGGTAQDWRIVAIPYQLNGNNFNIADVFSTFGAAADDTWRMLRYSKSGNTEVWQEYPDFAIIERGKGYFMNAIGAKEVLFTNSTSPDYDRENLFTMNLVQGWNQIGNPYSVAINWDDVRSFNNATSNVGSLKTFANGSYTDGNTLQPGQGGFVNVQTAVTLQVPFPGQTSGARIMEHNLSTNLDDESWHLPLALEHNHINNLFAGVGMHPSASASYDEFDDVNPPRFFDYAEINFDHAEHIFKRFTRDIVPTAQYQEWEFSVNSNLTGLATMRWNNTGFGNNDKEIMLLDKRSMQVINMRETSTYIFDPKQSSTFKIYFGVNLLEKIGAEFFAVSSAYPNPTNKETTVRFSLPENGGEQQQVTLEISDVMGRSMGTVARGVFKGGYHELSFDASTLSDHEGLLLISVNVFNKTGRSTKQVKVMINK</sequence>
<dbReference type="PANTHER" id="PTHR16026">
    <property type="entry name" value="CARTILAGE ACIDIC PROTEIN 1"/>
    <property type="match status" value="1"/>
</dbReference>
<keyword evidence="5" id="KW-1185">Reference proteome</keyword>
<reference evidence="4 5" key="1">
    <citation type="submission" date="2018-11" db="EMBL/GenBank/DDBJ databases">
        <title>Chryseotalea sanarue gen. nov., sp., nov., a member of the family Cytophagaceae, isolated from a brackish lake in Hamamatsu Japan.</title>
        <authorList>
            <person name="Maejima Y."/>
            <person name="Iino T."/>
            <person name="Muraguchi Y."/>
            <person name="Fukuda K."/>
            <person name="Ohkuma M."/>
            <person name="Moriuchi R."/>
            <person name="Dohra H."/>
            <person name="Kimbara K."/>
            <person name="Shintani M."/>
        </authorList>
    </citation>
    <scope>NUCLEOTIDE SEQUENCE [LARGE SCALE GENOMIC DNA]</scope>
    <source>
        <strain evidence="4 5">Ys</strain>
    </source>
</reference>
<name>A0A401U7R5_9BACT</name>
<evidence type="ECO:0000259" key="3">
    <source>
        <dbReference type="PROSITE" id="PS50853"/>
    </source>
</evidence>
<dbReference type="SUPFAM" id="SSF49265">
    <property type="entry name" value="Fibronectin type III"/>
    <property type="match status" value="1"/>
</dbReference>
<dbReference type="Gene3D" id="2.130.10.130">
    <property type="entry name" value="Integrin alpha, N-terminal"/>
    <property type="match status" value="1"/>
</dbReference>
<accession>A0A401U7R5</accession>
<dbReference type="InterPro" id="IPR036278">
    <property type="entry name" value="Sialidase_sf"/>
</dbReference>
<dbReference type="InterPro" id="IPR011519">
    <property type="entry name" value="UnbV_ASPIC"/>
</dbReference>
<evidence type="ECO:0000256" key="2">
    <source>
        <dbReference type="SAM" id="SignalP"/>
    </source>
</evidence>
<dbReference type="InterPro" id="IPR013783">
    <property type="entry name" value="Ig-like_fold"/>
</dbReference>
<feature type="domain" description="Fibronectin type-III" evidence="3">
    <location>
        <begin position="654"/>
        <end position="747"/>
    </location>
</feature>
<dbReference type="Pfam" id="PF13205">
    <property type="entry name" value="Big_5"/>
    <property type="match status" value="2"/>
</dbReference>
<dbReference type="SUPFAM" id="SSF69318">
    <property type="entry name" value="Integrin alpha N-terminal domain"/>
    <property type="match status" value="2"/>
</dbReference>
<dbReference type="SMART" id="SM00060">
    <property type="entry name" value="FN3"/>
    <property type="match status" value="2"/>
</dbReference>
<dbReference type="PANTHER" id="PTHR16026:SF0">
    <property type="entry name" value="CARTILAGE ACIDIC PROTEIN 1"/>
    <property type="match status" value="1"/>
</dbReference>
<dbReference type="InterPro" id="IPR013517">
    <property type="entry name" value="FG-GAP"/>
</dbReference>
<feature type="signal peptide" evidence="2">
    <location>
        <begin position="1"/>
        <end position="20"/>
    </location>
</feature>
<dbReference type="Pfam" id="PF13517">
    <property type="entry name" value="FG-GAP_3"/>
    <property type="match status" value="3"/>
</dbReference>
<dbReference type="CDD" id="cd00063">
    <property type="entry name" value="FN3"/>
    <property type="match status" value="2"/>
</dbReference>
<dbReference type="SUPFAM" id="SSF50939">
    <property type="entry name" value="Sialidases"/>
    <property type="match status" value="1"/>
</dbReference>
<dbReference type="CDD" id="cd15482">
    <property type="entry name" value="Sialidase_non-viral"/>
    <property type="match status" value="3"/>
</dbReference>
<keyword evidence="1 2" id="KW-0732">Signal</keyword>
<dbReference type="InterPro" id="IPR003961">
    <property type="entry name" value="FN3_dom"/>
</dbReference>
<dbReference type="Pfam" id="PF07593">
    <property type="entry name" value="UnbV_ASPIC"/>
    <property type="match status" value="1"/>
</dbReference>
<dbReference type="Gene3D" id="2.60.40.10">
    <property type="entry name" value="Immunoglobulins"/>
    <property type="match status" value="2"/>
</dbReference>
<dbReference type="PROSITE" id="PS50853">
    <property type="entry name" value="FN3"/>
    <property type="match status" value="2"/>
</dbReference>
<dbReference type="InterPro" id="IPR027039">
    <property type="entry name" value="Crtac1"/>
</dbReference>
<evidence type="ECO:0000313" key="5">
    <source>
        <dbReference type="Proteomes" id="UP000288227"/>
    </source>
</evidence>
<dbReference type="InterPro" id="IPR028994">
    <property type="entry name" value="Integrin_alpha_N"/>
</dbReference>
<dbReference type="Proteomes" id="UP000288227">
    <property type="component" value="Unassembled WGS sequence"/>
</dbReference>
<feature type="domain" description="Fibronectin type-III" evidence="3">
    <location>
        <begin position="868"/>
        <end position="961"/>
    </location>
</feature>
<organism evidence="4 5">
    <name type="scientific">Chryseotalea sanaruensis</name>
    <dbReference type="NCBI Taxonomy" id="2482724"/>
    <lineage>
        <taxon>Bacteria</taxon>
        <taxon>Pseudomonadati</taxon>
        <taxon>Bacteroidota</taxon>
        <taxon>Cytophagia</taxon>
        <taxon>Cytophagales</taxon>
        <taxon>Chryseotaleaceae</taxon>
        <taxon>Chryseotalea</taxon>
    </lineage>
</organism>
<gene>
    <name evidence="4" type="ORF">SanaruYs_11530</name>
</gene>
<proteinExistence type="predicted"/>
<protein>
    <recommendedName>
        <fullName evidence="3">Fibronectin type-III domain-containing protein</fullName>
    </recommendedName>
</protein>
<evidence type="ECO:0000256" key="1">
    <source>
        <dbReference type="ARBA" id="ARBA00022729"/>
    </source>
</evidence>
<dbReference type="InterPro" id="IPR032812">
    <property type="entry name" value="SbsA_Ig"/>
</dbReference>
<dbReference type="EMBL" id="BHXQ01000002">
    <property type="protein sequence ID" value="GCC50934.1"/>
    <property type="molecule type" value="Genomic_DNA"/>
</dbReference>
<evidence type="ECO:0000313" key="4">
    <source>
        <dbReference type="EMBL" id="GCC50934.1"/>
    </source>
</evidence>
<feature type="chain" id="PRO_5019409874" description="Fibronectin type-III domain-containing protein" evidence="2">
    <location>
        <begin position="21"/>
        <end position="2191"/>
    </location>
</feature>
<dbReference type="Gene3D" id="2.130.10.10">
    <property type="entry name" value="YVTN repeat-like/Quinoprotein amine dehydrogenase"/>
    <property type="match status" value="4"/>
</dbReference>
<dbReference type="InterPro" id="IPR036116">
    <property type="entry name" value="FN3_sf"/>
</dbReference>